<dbReference type="AlphaFoldDB" id="A0A947DHH2"/>
<evidence type="ECO:0000256" key="3">
    <source>
        <dbReference type="ARBA" id="ARBA00023001"/>
    </source>
</evidence>
<proteinExistence type="inferred from homology"/>
<dbReference type="GO" id="GO:0008810">
    <property type="term" value="F:cellulase activity"/>
    <property type="evidence" value="ECO:0007669"/>
    <property type="project" value="UniProtKB-EC"/>
</dbReference>
<keyword evidence="6 7" id="KW-0624">Polysaccharide degradation</keyword>
<feature type="compositionally biased region" description="Acidic residues" evidence="9">
    <location>
        <begin position="270"/>
        <end position="291"/>
    </location>
</feature>
<dbReference type="EMBL" id="JADOES010000037">
    <property type="protein sequence ID" value="MBT9317030.1"/>
    <property type="molecule type" value="Genomic_DNA"/>
</dbReference>
<dbReference type="InterPro" id="IPR012341">
    <property type="entry name" value="6hp_glycosidase-like_sf"/>
</dbReference>
<dbReference type="SUPFAM" id="SSF49384">
    <property type="entry name" value="Carbohydrate-binding domain"/>
    <property type="match status" value="2"/>
</dbReference>
<keyword evidence="4 7" id="KW-0119">Carbohydrate metabolism</keyword>
<feature type="compositionally biased region" description="Low complexity" evidence="9">
    <location>
        <begin position="302"/>
        <end position="314"/>
    </location>
</feature>
<dbReference type="Pfam" id="PF00553">
    <property type="entry name" value="CBM_2"/>
    <property type="match status" value="2"/>
</dbReference>
<dbReference type="Gene3D" id="2.60.40.290">
    <property type="match status" value="2"/>
</dbReference>
<evidence type="ECO:0000256" key="7">
    <source>
        <dbReference type="PROSITE-ProRule" id="PRU10060"/>
    </source>
</evidence>
<dbReference type="SMART" id="SM00637">
    <property type="entry name" value="CBD_II"/>
    <property type="match status" value="2"/>
</dbReference>
<feature type="region of interest" description="Disordered" evidence="9">
    <location>
        <begin position="245"/>
        <end position="314"/>
    </location>
</feature>
<feature type="active site" evidence="7">
    <location>
        <position position="779"/>
    </location>
</feature>
<evidence type="ECO:0000256" key="5">
    <source>
        <dbReference type="ARBA" id="ARBA00023295"/>
    </source>
</evidence>
<gene>
    <name evidence="11" type="ORF">IXB50_16525</name>
</gene>
<dbReference type="PROSITE" id="PS51173">
    <property type="entry name" value="CBM2"/>
    <property type="match status" value="2"/>
</dbReference>
<dbReference type="InterPro" id="IPR008965">
    <property type="entry name" value="CBM2/CBM3_carb-bd_dom_sf"/>
</dbReference>
<comment type="similarity">
    <text evidence="7 8">Belongs to the glycosyl hydrolase 9 (cellulase E) family.</text>
</comment>
<dbReference type="Proteomes" id="UP000717364">
    <property type="component" value="Unassembled WGS sequence"/>
</dbReference>
<organism evidence="11 12">
    <name type="scientific">Leptothoe spongobia TAU-MAC 1115</name>
    <dbReference type="NCBI Taxonomy" id="1967444"/>
    <lineage>
        <taxon>Bacteria</taxon>
        <taxon>Bacillati</taxon>
        <taxon>Cyanobacteriota</taxon>
        <taxon>Cyanophyceae</taxon>
        <taxon>Nodosilineales</taxon>
        <taxon>Cymatolegaceae</taxon>
        <taxon>Leptothoe</taxon>
        <taxon>Leptothoe spongobia</taxon>
    </lineage>
</organism>
<accession>A0A947DHH2</accession>
<protein>
    <recommendedName>
        <fullName evidence="8">Endoglucanase</fullName>
        <ecNumber evidence="8">3.2.1.4</ecNumber>
    </recommendedName>
</protein>
<keyword evidence="5 7" id="KW-0326">Glycosidase</keyword>
<evidence type="ECO:0000256" key="6">
    <source>
        <dbReference type="ARBA" id="ARBA00023326"/>
    </source>
</evidence>
<evidence type="ECO:0000256" key="4">
    <source>
        <dbReference type="ARBA" id="ARBA00023277"/>
    </source>
</evidence>
<evidence type="ECO:0000256" key="2">
    <source>
        <dbReference type="ARBA" id="ARBA00022801"/>
    </source>
</evidence>
<comment type="catalytic activity">
    <reaction evidence="1 8">
        <text>Endohydrolysis of (1-&gt;4)-beta-D-glucosidic linkages in cellulose, lichenin and cereal beta-D-glucans.</text>
        <dbReference type="EC" id="3.2.1.4"/>
    </reaction>
</comment>
<dbReference type="GO" id="GO:0030245">
    <property type="term" value="P:cellulose catabolic process"/>
    <property type="evidence" value="ECO:0007669"/>
    <property type="project" value="UniProtKB-KW"/>
</dbReference>
<dbReference type="EC" id="3.2.1.4" evidence="8"/>
<dbReference type="Gene3D" id="1.50.10.10">
    <property type="match status" value="1"/>
</dbReference>
<evidence type="ECO:0000313" key="12">
    <source>
        <dbReference type="Proteomes" id="UP000717364"/>
    </source>
</evidence>
<dbReference type="InterPro" id="IPR008928">
    <property type="entry name" value="6-hairpin_glycosidase_sf"/>
</dbReference>
<keyword evidence="12" id="KW-1185">Reference proteome</keyword>
<name>A0A947DHH2_9CYAN</name>
<evidence type="ECO:0000259" key="10">
    <source>
        <dbReference type="PROSITE" id="PS51173"/>
    </source>
</evidence>
<dbReference type="InterPro" id="IPR033126">
    <property type="entry name" value="Glyco_hydro_9_Asp/Glu_AS"/>
</dbReference>
<dbReference type="PROSITE" id="PS00698">
    <property type="entry name" value="GH9_3"/>
    <property type="match status" value="1"/>
</dbReference>
<evidence type="ECO:0000256" key="8">
    <source>
        <dbReference type="RuleBase" id="RU361166"/>
    </source>
</evidence>
<dbReference type="InterPro" id="IPR012291">
    <property type="entry name" value="CBM2_carb-bd_dom_sf"/>
</dbReference>
<reference evidence="11" key="1">
    <citation type="submission" date="2020-11" db="EMBL/GenBank/DDBJ databases">
        <authorList>
            <person name="Konstantinou D."/>
            <person name="Gkelis S."/>
            <person name="Popin R."/>
            <person name="Fewer D."/>
            <person name="Sivonen K."/>
        </authorList>
    </citation>
    <scope>NUCLEOTIDE SEQUENCE</scope>
    <source>
        <strain evidence="11">TAU-MAC 1115</strain>
    </source>
</reference>
<keyword evidence="2 7" id="KW-0378">Hydrolase</keyword>
<feature type="compositionally biased region" description="Acidic residues" evidence="9">
    <location>
        <begin position="246"/>
        <end position="256"/>
    </location>
</feature>
<reference evidence="11" key="2">
    <citation type="journal article" date="2021" name="Mar. Drugs">
        <title>Genome Reduction and Secondary Metabolism of the Marine Sponge-Associated Cyanobacterium Leptothoe.</title>
        <authorList>
            <person name="Konstantinou D."/>
            <person name="Popin R.V."/>
            <person name="Fewer D.P."/>
            <person name="Sivonen K."/>
            <person name="Gkelis S."/>
        </authorList>
    </citation>
    <scope>NUCLEOTIDE SEQUENCE</scope>
    <source>
        <strain evidence="11">TAU-MAC 1115</strain>
    </source>
</reference>
<feature type="region of interest" description="Disordered" evidence="9">
    <location>
        <begin position="348"/>
        <end position="375"/>
    </location>
</feature>
<keyword evidence="3 8" id="KW-0136">Cellulose degradation</keyword>
<feature type="domain" description="CBM2" evidence="10">
    <location>
        <begin position="1"/>
        <end position="108"/>
    </location>
</feature>
<evidence type="ECO:0000256" key="9">
    <source>
        <dbReference type="SAM" id="MobiDB-lite"/>
    </source>
</evidence>
<sequence length="830" mass="90690">MQTTFRVSEDWGNGLVGFVTVENGDDKVLTQWDLTIDTTFDIETIWGVDIVQREGNRYTLAPKSWNASLEPGDVAKFGFVGRNATAKRHQLVVIPDSMAYGSTPLADSLEQVQAPIESVDFDVAGQWGHAFVGDLSFTYNGIAPIDSWELQFESSFPILRAWHGEIISQSGNVYTIRNTRWNGTLLPGDTITIRVKAAGTFVDPPTNYVFNGDFVVNVPGEPIILDLPQEPELPTIPEIVEPVEQPADESDADDLPVEPPVVEPSSPEEPIAEEPVMEDPAVEESPVEEPVAEQPPIEEPVAEQPSVEKPVVEPPTVEAPVIEEPPAEAPVAEQPSPGQPALEQPVVEKPVTEQPSLENPVVELSPEKSAPVASGTEGSLYGEALQKSLLFYEAQRSGALPKDNRIAWRSDSALNDGADVGVDLTGGYYDAGDHVKFGLPMASSLTLLSWGAIEYRAGYQTSGQYDELQAAIKWGTDYLLKAHISDGQTTQALYGQVGDPNTDHAYWGPPEDLAIARPAYKIDVENPGSDLAAETAAALASASIVFRDTNPAYADELLANAKQLYAFADTYRGRYSDSIPQARKYYDSWSGYTDELAWGAAWLYQATREQQYLEQAQQNYRNLGVDWTHNWDDKSYGTGVLLAQITDEHLYRSEVETWLNHWVSGSVSTTEGGLAWLDQWGSLRYSANTALLAGIYSDTVNSAQGQYDDFSRSQIDYILGDNPAQRSYVAGIGNNFPEYIHHRAASGTNDIHDTAPNQYVLYGALVGGPTSFNDFSYIDNRNDFLGNEVALDFNAGFTGAIARLYNQHGGELLSDDALIALSTIGLSEIA</sequence>
<evidence type="ECO:0000313" key="11">
    <source>
        <dbReference type="EMBL" id="MBT9317030.1"/>
    </source>
</evidence>
<comment type="caution">
    <text evidence="11">The sequence shown here is derived from an EMBL/GenBank/DDBJ whole genome shotgun (WGS) entry which is preliminary data.</text>
</comment>
<feature type="active site" evidence="7">
    <location>
        <position position="788"/>
    </location>
</feature>
<dbReference type="PANTHER" id="PTHR22298">
    <property type="entry name" value="ENDO-1,4-BETA-GLUCANASE"/>
    <property type="match status" value="1"/>
</dbReference>
<dbReference type="InterPro" id="IPR001919">
    <property type="entry name" value="CBD2"/>
</dbReference>
<dbReference type="InterPro" id="IPR001701">
    <property type="entry name" value="Glyco_hydro_9"/>
</dbReference>
<evidence type="ECO:0000256" key="1">
    <source>
        <dbReference type="ARBA" id="ARBA00000966"/>
    </source>
</evidence>
<dbReference type="RefSeq" id="WP_215610092.1">
    <property type="nucleotide sequence ID" value="NZ_JADOES010000037.1"/>
</dbReference>
<dbReference type="SUPFAM" id="SSF48208">
    <property type="entry name" value="Six-hairpin glycosidases"/>
    <property type="match status" value="1"/>
</dbReference>
<dbReference type="FunFam" id="1.50.10.10:FF:000020">
    <property type="entry name" value="Endoglucanase"/>
    <property type="match status" value="1"/>
</dbReference>
<dbReference type="Pfam" id="PF00759">
    <property type="entry name" value="Glyco_hydro_9"/>
    <property type="match status" value="1"/>
</dbReference>
<feature type="domain" description="CBM2" evidence="10">
    <location>
        <begin position="110"/>
        <end position="218"/>
    </location>
</feature>
<dbReference type="GO" id="GO:0030247">
    <property type="term" value="F:polysaccharide binding"/>
    <property type="evidence" value="ECO:0007669"/>
    <property type="project" value="UniProtKB-UniRule"/>
</dbReference>